<dbReference type="InterPro" id="IPR050194">
    <property type="entry name" value="Glycosyltransferase_grp1"/>
</dbReference>
<dbReference type="EMBL" id="JBHUDL010000010">
    <property type="protein sequence ID" value="MFD1633870.1"/>
    <property type="molecule type" value="Genomic_DNA"/>
</dbReference>
<dbReference type="Proteomes" id="UP001597075">
    <property type="component" value="Unassembled WGS sequence"/>
</dbReference>
<keyword evidence="3" id="KW-1185">Reference proteome</keyword>
<evidence type="ECO:0000313" key="3">
    <source>
        <dbReference type="Proteomes" id="UP001597075"/>
    </source>
</evidence>
<organism evidence="2 3">
    <name type="scientific">Haloplanus ruber</name>
    <dbReference type="NCBI Taxonomy" id="869892"/>
    <lineage>
        <taxon>Archaea</taxon>
        <taxon>Methanobacteriati</taxon>
        <taxon>Methanobacteriota</taxon>
        <taxon>Stenosarchaea group</taxon>
        <taxon>Halobacteria</taxon>
        <taxon>Halobacteriales</taxon>
        <taxon>Haloferacaceae</taxon>
        <taxon>Haloplanus</taxon>
    </lineage>
</organism>
<dbReference type="Gene3D" id="3.40.50.2000">
    <property type="entry name" value="Glycogen Phosphorylase B"/>
    <property type="match status" value="2"/>
</dbReference>
<keyword evidence="2" id="KW-0808">Transferase</keyword>
<reference evidence="2 3" key="1">
    <citation type="journal article" date="2019" name="Int. J. Syst. Evol. Microbiol.">
        <title>The Global Catalogue of Microorganisms (GCM) 10K type strain sequencing project: providing services to taxonomists for standard genome sequencing and annotation.</title>
        <authorList>
            <consortium name="The Broad Institute Genomics Platform"/>
            <consortium name="The Broad Institute Genome Sequencing Center for Infectious Disease"/>
            <person name="Wu L."/>
            <person name="Ma J."/>
        </authorList>
    </citation>
    <scope>NUCLEOTIDE SEQUENCE [LARGE SCALE GENOMIC DNA]</scope>
    <source>
        <strain evidence="2 3">CGMCC 1.10594</strain>
    </source>
</reference>
<keyword evidence="1" id="KW-0472">Membrane</keyword>
<accession>A0ABD6CXU7</accession>
<dbReference type="RefSeq" id="WP_256404136.1">
    <property type="nucleotide sequence ID" value="NZ_CP187151.1"/>
</dbReference>
<dbReference type="PANTHER" id="PTHR45947">
    <property type="entry name" value="SULFOQUINOVOSYL TRANSFERASE SQD2"/>
    <property type="match status" value="1"/>
</dbReference>
<proteinExistence type="predicted"/>
<dbReference type="GO" id="GO:0016757">
    <property type="term" value="F:glycosyltransferase activity"/>
    <property type="evidence" value="ECO:0007669"/>
    <property type="project" value="UniProtKB-KW"/>
</dbReference>
<dbReference type="PANTHER" id="PTHR45947:SF3">
    <property type="entry name" value="SULFOQUINOVOSYL TRANSFERASE SQD2"/>
    <property type="match status" value="1"/>
</dbReference>
<keyword evidence="1" id="KW-1133">Transmembrane helix</keyword>
<name>A0ABD6CXU7_9EURY</name>
<comment type="caution">
    <text evidence="2">The sequence shown here is derived from an EMBL/GenBank/DDBJ whole genome shotgun (WGS) entry which is preliminary data.</text>
</comment>
<keyword evidence="2" id="KW-0328">Glycosyltransferase</keyword>
<evidence type="ECO:0000313" key="2">
    <source>
        <dbReference type="EMBL" id="MFD1633870.1"/>
    </source>
</evidence>
<feature type="transmembrane region" description="Helical" evidence="1">
    <location>
        <begin position="66"/>
        <end position="86"/>
    </location>
</feature>
<dbReference type="SUPFAM" id="SSF53756">
    <property type="entry name" value="UDP-Glycosyltransferase/glycogen phosphorylase"/>
    <property type="match status" value="1"/>
</dbReference>
<protein>
    <submittedName>
        <fullName evidence="2">Glycosyltransferase</fullName>
        <ecNumber evidence="2">2.4.-.-</ecNumber>
    </submittedName>
</protein>
<dbReference type="EC" id="2.4.-.-" evidence="2"/>
<evidence type="ECO:0000256" key="1">
    <source>
        <dbReference type="SAM" id="Phobius"/>
    </source>
</evidence>
<dbReference type="AlphaFoldDB" id="A0ABD6CXU7"/>
<sequence length="343" mass="38458">MHVEYFTTASDQDCGISDYTDVLMNNIEGITTSKTGVKLRSSDILNYVLQSFNAGKHDVLHVQHEYGIFGPMSIASWLVFPILWIMSRLRGTPIIITFHTVWSNKTVSPPLRPLKKLYVSLNNAMLRAVADHEMFLSEEEKRMMGSDGYVIAHGVPTETHPNTTAKTELGYEEDEQIVIELGYVRPEKGQKEFAEMAKFIDASCVIAGGPQNTRGEEYLDIIDTSNVEVTGVLSKNEFHDWLNAADIVVLPYQTVSQSGILNWAVAYDTPIAAHELQKFVEMEVEFGLPTTFDKDNPESAGSVVNELLDREGPQEDAIEAYRVENGMTNVLEFHTDLYARVTQ</sequence>
<gene>
    <name evidence="2" type="ORF">ACFSBJ_09000</name>
</gene>
<dbReference type="Pfam" id="PF13692">
    <property type="entry name" value="Glyco_trans_1_4"/>
    <property type="match status" value="1"/>
</dbReference>
<keyword evidence="1" id="KW-0812">Transmembrane</keyword>